<protein>
    <submittedName>
        <fullName evidence="3">Uncharacterized protein</fullName>
    </submittedName>
</protein>
<keyword evidence="2" id="KW-1133">Transmembrane helix</keyword>
<feature type="transmembrane region" description="Helical" evidence="2">
    <location>
        <begin position="12"/>
        <end position="32"/>
    </location>
</feature>
<sequence length="152" mass="17187">MLDYTIELISLAASNSHAVFCFCNLIIAIILIGSSKPSSQFDETKPNHGFSNIASYENFKKVVVVSSCVKAQNDSVEAENEKATPVCVDVVVDEDEEDENEKAEQEDENEQVEQEDDADEDDDELRKRVEDFIEKVNRAWRAEKMKTYSLGQ</sequence>
<accession>A0A9N7MK62</accession>
<dbReference type="PANTHER" id="PTHR36595">
    <property type="entry name" value="TRANSMEMBRANE PROTEIN"/>
    <property type="match status" value="1"/>
</dbReference>
<dbReference type="PANTHER" id="PTHR36595:SF1">
    <property type="entry name" value="TRANSMEMBRANE PROTEIN"/>
    <property type="match status" value="1"/>
</dbReference>
<proteinExistence type="predicted"/>
<evidence type="ECO:0000313" key="3">
    <source>
        <dbReference type="EMBL" id="CAA0809543.1"/>
    </source>
</evidence>
<keyword evidence="4" id="KW-1185">Reference proteome</keyword>
<comment type="caution">
    <text evidence="3">The sequence shown here is derived from an EMBL/GenBank/DDBJ whole genome shotgun (WGS) entry which is preliminary data.</text>
</comment>
<gene>
    <name evidence="3" type="ORF">SHERM_11548</name>
</gene>
<name>A0A9N7MK62_STRHE</name>
<feature type="compositionally biased region" description="Acidic residues" evidence="1">
    <location>
        <begin position="92"/>
        <end position="123"/>
    </location>
</feature>
<feature type="region of interest" description="Disordered" evidence="1">
    <location>
        <begin position="92"/>
        <end position="126"/>
    </location>
</feature>
<dbReference type="AlphaFoldDB" id="A0A9N7MK62"/>
<keyword evidence="2" id="KW-0472">Membrane</keyword>
<keyword evidence="2" id="KW-0812">Transmembrane</keyword>
<evidence type="ECO:0000256" key="1">
    <source>
        <dbReference type="SAM" id="MobiDB-lite"/>
    </source>
</evidence>
<dbReference type="EMBL" id="CACSLK010003813">
    <property type="protein sequence ID" value="CAA0809543.1"/>
    <property type="molecule type" value="Genomic_DNA"/>
</dbReference>
<dbReference type="OrthoDB" id="1110706at2759"/>
<evidence type="ECO:0000313" key="4">
    <source>
        <dbReference type="Proteomes" id="UP001153555"/>
    </source>
</evidence>
<reference evidence="3" key="1">
    <citation type="submission" date="2019-12" db="EMBL/GenBank/DDBJ databases">
        <authorList>
            <person name="Scholes J."/>
        </authorList>
    </citation>
    <scope>NUCLEOTIDE SEQUENCE</scope>
</reference>
<dbReference type="Proteomes" id="UP001153555">
    <property type="component" value="Unassembled WGS sequence"/>
</dbReference>
<organism evidence="3 4">
    <name type="scientific">Striga hermonthica</name>
    <name type="common">Purple witchweed</name>
    <name type="synonym">Buchnera hermonthica</name>
    <dbReference type="NCBI Taxonomy" id="68872"/>
    <lineage>
        <taxon>Eukaryota</taxon>
        <taxon>Viridiplantae</taxon>
        <taxon>Streptophyta</taxon>
        <taxon>Embryophyta</taxon>
        <taxon>Tracheophyta</taxon>
        <taxon>Spermatophyta</taxon>
        <taxon>Magnoliopsida</taxon>
        <taxon>eudicotyledons</taxon>
        <taxon>Gunneridae</taxon>
        <taxon>Pentapetalae</taxon>
        <taxon>asterids</taxon>
        <taxon>lamiids</taxon>
        <taxon>Lamiales</taxon>
        <taxon>Orobanchaceae</taxon>
        <taxon>Buchnereae</taxon>
        <taxon>Striga</taxon>
    </lineage>
</organism>
<evidence type="ECO:0000256" key="2">
    <source>
        <dbReference type="SAM" id="Phobius"/>
    </source>
</evidence>